<dbReference type="Gene3D" id="1.25.40.20">
    <property type="entry name" value="Ankyrin repeat-containing domain"/>
    <property type="match status" value="1"/>
</dbReference>
<evidence type="ECO:0000313" key="2">
    <source>
        <dbReference type="Proteomes" id="UP000504606"/>
    </source>
</evidence>
<gene>
    <name evidence="3" type="primary">LOC113216551</name>
</gene>
<name>A0A6J1TH66_FRAOC</name>
<proteinExistence type="predicted"/>
<keyword evidence="2" id="KW-1185">Reference proteome</keyword>
<feature type="repeat" description="ANK" evidence="1">
    <location>
        <begin position="47"/>
        <end position="69"/>
    </location>
</feature>
<protein>
    <submittedName>
        <fullName evidence="3">Uncharacterized protein LOC113216551</fullName>
    </submittedName>
</protein>
<dbReference type="GeneID" id="113216551"/>
<dbReference type="KEGG" id="foc:113216551"/>
<dbReference type="SUPFAM" id="SSF48403">
    <property type="entry name" value="Ankyrin repeat"/>
    <property type="match status" value="1"/>
</dbReference>
<organism evidence="2 3">
    <name type="scientific">Frankliniella occidentalis</name>
    <name type="common">Western flower thrips</name>
    <name type="synonym">Euthrips occidentalis</name>
    <dbReference type="NCBI Taxonomy" id="133901"/>
    <lineage>
        <taxon>Eukaryota</taxon>
        <taxon>Metazoa</taxon>
        <taxon>Ecdysozoa</taxon>
        <taxon>Arthropoda</taxon>
        <taxon>Hexapoda</taxon>
        <taxon>Insecta</taxon>
        <taxon>Pterygota</taxon>
        <taxon>Neoptera</taxon>
        <taxon>Paraneoptera</taxon>
        <taxon>Thysanoptera</taxon>
        <taxon>Terebrantia</taxon>
        <taxon>Thripoidea</taxon>
        <taxon>Thripidae</taxon>
        <taxon>Frankliniella</taxon>
    </lineage>
</organism>
<evidence type="ECO:0000313" key="3">
    <source>
        <dbReference type="RefSeq" id="XP_026292087.1"/>
    </source>
</evidence>
<sequence length="1265" mass="145895">MARQPDVLSRSILHSKLLLSAYKGCLEEVKRTIEGANNVDLKFADSNGNTVLHWACQGGSEDVVKYLLSLPSIDLFKENRDMETALDVLHKNNLNMECMEEALLSHAVEVRNEFAPKMREKTSTRNVFDETCAMPAMKQYCPYSLHDVQTVLIFLCPPSTACQVNNISCATKFPLSEFEFGLLYHTASRDTFFEMNSVITVRENVEIIETEVGSSDAVTEALFKVRNVIQRLRDERFKKDAIQDIVRSVFAQQLNVEQLEKEQMFLAAMINEKQATNEKIEKYLNFVDDVKNKHATSSTKCAVCLIYFVELFACDDTFPEGKNIRLPKSEKRLLKELKKKYYIRHYPEMGLMKDITCIRTQLVHKQSKSRGLLKPSQLFEASSENYHCPSKSECLAFMHTFTEYVSKSMLHERQNSCTSFFKKHGQKENVFKNLSNNVEEHLKKTKKTDADMLVYFCKKANDFLKNVRDEVLYELLFELIVNVGPQLGEYQMLSELRNTIVHGFHDETVSGLRKKLPQVMRKLYIHHLAERVGNELLKMRDERENCELNTTFSKELEKLNENFKHWQSSGGSFQGLKWWDDDSLESNIQLYVMCLSDVLDCPGNDSDNILKLDSRRVVGGDHVHLKVIFENILFLRRSHLKDQNMPNLEQSLIKELCTQFSLTMTEAGKVIGRIKNEKITENKENENFCKEVTDIIRSLRILKHPYSVSTRTFTDGDVFSLFNAVMKGGNINELRSYLTSYNLTEREKDTVTDVLFKVYTQMQEKVVLFSGEVVVVSVSSVVSHLLGLIKNMEPVKCKLDDLSTAFRDQLFLESLSKMLHYVPKEQNCPKELIEFRLYKVIRDVHSLDYAAPLIARILAEERDTVVECKTVETIIAVFLKTEDTISLTNLLSTNSKMRTGALVKTISEQNCSRELLAKVIKCICPDKISFFFESIIDNRTVENVLAASNNVIFDLLGDKEFERCSKVIECATQLELKVPQTNKSLSLDRDLLHANYFHVRGLRTEKDGNTVSVTGSETNKGLFHKAKEVLERVRKASSDYPLQHMLSISKLGYINYLLGKNKMKKNKKKEHYVKARNYAEELFGVLLKYLWPSNKHDDDDPNIFTKYNALLGLAESSQKYQRLLELGKDYEENLNISRVYRDYLFYKLLSLGQEKTTSEERRKLIKEYNTLNKQWEHRVPFPFSEIYFLKRKIQIFERSNSESDMIKTIELKVKCLKVVGDRLGSCSSTAAEMFDSLENDLKNTTRKAAIESIMVKSAKPFRTVC</sequence>
<dbReference type="Pfam" id="PF12796">
    <property type="entry name" value="Ank_2"/>
    <property type="match status" value="1"/>
</dbReference>
<dbReference type="InterPro" id="IPR002110">
    <property type="entry name" value="Ankyrin_rpt"/>
</dbReference>
<dbReference type="SMART" id="SM00248">
    <property type="entry name" value="ANK"/>
    <property type="match status" value="1"/>
</dbReference>
<reference evidence="3" key="1">
    <citation type="submission" date="2025-08" db="UniProtKB">
        <authorList>
            <consortium name="RefSeq"/>
        </authorList>
    </citation>
    <scope>IDENTIFICATION</scope>
    <source>
        <tissue evidence="3">Whole organism</tissue>
    </source>
</reference>
<evidence type="ECO:0000256" key="1">
    <source>
        <dbReference type="PROSITE-ProRule" id="PRU00023"/>
    </source>
</evidence>
<dbReference type="AlphaFoldDB" id="A0A6J1TH66"/>
<keyword evidence="1" id="KW-0040">ANK repeat</keyword>
<dbReference type="RefSeq" id="XP_026292087.1">
    <property type="nucleotide sequence ID" value="XM_026436302.2"/>
</dbReference>
<accession>A0A6J1TH66</accession>
<dbReference type="PROSITE" id="PS50088">
    <property type="entry name" value="ANK_REPEAT"/>
    <property type="match status" value="1"/>
</dbReference>
<dbReference type="PROSITE" id="PS50297">
    <property type="entry name" value="ANK_REP_REGION"/>
    <property type="match status" value="1"/>
</dbReference>
<dbReference type="InterPro" id="IPR036770">
    <property type="entry name" value="Ankyrin_rpt-contain_sf"/>
</dbReference>
<dbReference type="OrthoDB" id="7729168at2759"/>
<dbReference type="Proteomes" id="UP000504606">
    <property type="component" value="Unplaced"/>
</dbReference>